<evidence type="ECO:0000313" key="3">
    <source>
        <dbReference type="Proteomes" id="UP000318437"/>
    </source>
</evidence>
<dbReference type="OrthoDB" id="232833at2"/>
<organism evidence="2 3">
    <name type="scientific">Bythopirellula polymerisocia</name>
    <dbReference type="NCBI Taxonomy" id="2528003"/>
    <lineage>
        <taxon>Bacteria</taxon>
        <taxon>Pseudomonadati</taxon>
        <taxon>Planctomycetota</taxon>
        <taxon>Planctomycetia</taxon>
        <taxon>Pirellulales</taxon>
        <taxon>Lacipirellulaceae</taxon>
        <taxon>Bythopirellula</taxon>
    </lineage>
</organism>
<protein>
    <submittedName>
        <fullName evidence="2">Uncharacterized protein</fullName>
    </submittedName>
</protein>
<reference evidence="2 3" key="1">
    <citation type="submission" date="2019-02" db="EMBL/GenBank/DDBJ databases">
        <title>Deep-cultivation of Planctomycetes and their phenomic and genomic characterization uncovers novel biology.</title>
        <authorList>
            <person name="Wiegand S."/>
            <person name="Jogler M."/>
            <person name="Boedeker C."/>
            <person name="Pinto D."/>
            <person name="Vollmers J."/>
            <person name="Rivas-Marin E."/>
            <person name="Kohn T."/>
            <person name="Peeters S.H."/>
            <person name="Heuer A."/>
            <person name="Rast P."/>
            <person name="Oberbeckmann S."/>
            <person name="Bunk B."/>
            <person name="Jeske O."/>
            <person name="Meyerdierks A."/>
            <person name="Storesund J.E."/>
            <person name="Kallscheuer N."/>
            <person name="Luecker S."/>
            <person name="Lage O.M."/>
            <person name="Pohl T."/>
            <person name="Merkel B.J."/>
            <person name="Hornburger P."/>
            <person name="Mueller R.-W."/>
            <person name="Bruemmer F."/>
            <person name="Labrenz M."/>
            <person name="Spormann A.M."/>
            <person name="Op Den Camp H."/>
            <person name="Overmann J."/>
            <person name="Amann R."/>
            <person name="Jetten M.S.M."/>
            <person name="Mascher T."/>
            <person name="Medema M.H."/>
            <person name="Devos D.P."/>
            <person name="Kaster A.-K."/>
            <person name="Ovreas L."/>
            <person name="Rohde M."/>
            <person name="Galperin M.Y."/>
            <person name="Jogler C."/>
        </authorList>
    </citation>
    <scope>NUCLEOTIDE SEQUENCE [LARGE SCALE GENOMIC DNA]</scope>
    <source>
        <strain evidence="2 3">Pla144</strain>
    </source>
</reference>
<keyword evidence="1" id="KW-0732">Signal</keyword>
<gene>
    <name evidence="2" type="ORF">Pla144_22730</name>
</gene>
<dbReference type="RefSeq" id="WP_146450697.1">
    <property type="nucleotide sequence ID" value="NZ_SJPS01000003.1"/>
</dbReference>
<feature type="signal peptide" evidence="1">
    <location>
        <begin position="1"/>
        <end position="19"/>
    </location>
</feature>
<proteinExistence type="predicted"/>
<sequence length="519" mass="58255" precursor="true">MNFAKALLVALSLSSLAQAEKFLLEVVNEVGKPLPARVRVRDEAGKDYCPSGSRIIPVGNDDWFVTGGISVLEIPTGKVEIRIEHGLEYQPAKQLVTCDQRQTNRHTVQLKRWINMRDHGFLCGENHLHVPLDELAPQLVAEGLDFGTSLQWWNARRYDVSPPGGPVRYLEYAGRSIPTTVYDYELEHDWGAVYVIGQPRPLAIGNEPDQPNLPVISKSHDEGALVCYQGGWSREVLLDALLGYVDVVNVCNNNFLRYAYQPRSRYSNLLQVPGFPVYENNADDMLRMNTDTYYRLLNCGLHLAAGAGSATGPKKTPVGYNRTYVRVDRDATVQEFLEGWRQGKNFVTNGPMLFLEIDDQYRPGDTIEMTAVGATLNIEVAALFPYLISNIEIVLNGQVVQQVSELESGTTTKVPIRIEESSWLAARCTAEDQLLSDAELAAYEWGTEEMPRKPTRLRFAHTSPIYISLDGKQAHVEESIREAHQMLDAIAVFAEERTSGETRLETARWIEEAREKLSD</sequence>
<name>A0A5C6CXX5_9BACT</name>
<keyword evidence="3" id="KW-1185">Reference proteome</keyword>
<feature type="chain" id="PRO_5023077743" evidence="1">
    <location>
        <begin position="20"/>
        <end position="519"/>
    </location>
</feature>
<comment type="caution">
    <text evidence="2">The sequence shown here is derived from an EMBL/GenBank/DDBJ whole genome shotgun (WGS) entry which is preliminary data.</text>
</comment>
<dbReference type="NCBIfam" id="NF038032">
    <property type="entry name" value="CehA_McbA_metalo"/>
    <property type="match status" value="1"/>
</dbReference>
<dbReference type="AlphaFoldDB" id="A0A5C6CXX5"/>
<dbReference type="Proteomes" id="UP000318437">
    <property type="component" value="Unassembled WGS sequence"/>
</dbReference>
<dbReference type="EMBL" id="SJPS01000003">
    <property type="protein sequence ID" value="TWU27499.1"/>
    <property type="molecule type" value="Genomic_DNA"/>
</dbReference>
<evidence type="ECO:0000313" key="2">
    <source>
        <dbReference type="EMBL" id="TWU27499.1"/>
    </source>
</evidence>
<accession>A0A5C6CXX5</accession>
<evidence type="ECO:0000256" key="1">
    <source>
        <dbReference type="SAM" id="SignalP"/>
    </source>
</evidence>